<dbReference type="Pfam" id="PF00512">
    <property type="entry name" value="HisKA"/>
    <property type="match status" value="1"/>
</dbReference>
<feature type="transmembrane region" description="Helical" evidence="10">
    <location>
        <begin position="272"/>
        <end position="294"/>
    </location>
</feature>
<evidence type="ECO:0000256" key="6">
    <source>
        <dbReference type="ARBA" id="ARBA00022741"/>
    </source>
</evidence>
<keyword evidence="4" id="KW-0597">Phosphoprotein</keyword>
<dbReference type="RefSeq" id="WP_314004922.1">
    <property type="nucleotide sequence ID" value="NZ_JASJOT010000047.1"/>
</dbReference>
<evidence type="ECO:0000256" key="3">
    <source>
        <dbReference type="ARBA" id="ARBA00012438"/>
    </source>
</evidence>
<protein>
    <recommendedName>
        <fullName evidence="3">histidine kinase</fullName>
        <ecNumber evidence="3">2.7.13.3</ecNumber>
    </recommendedName>
</protein>
<dbReference type="CDD" id="cd06225">
    <property type="entry name" value="HAMP"/>
    <property type="match status" value="1"/>
</dbReference>
<comment type="catalytic activity">
    <reaction evidence="1">
        <text>ATP + protein L-histidine = ADP + protein N-phospho-L-histidine.</text>
        <dbReference type="EC" id="2.7.13.3"/>
    </reaction>
</comment>
<evidence type="ECO:0000256" key="9">
    <source>
        <dbReference type="ARBA" id="ARBA00023012"/>
    </source>
</evidence>
<evidence type="ECO:0000256" key="1">
    <source>
        <dbReference type="ARBA" id="ARBA00000085"/>
    </source>
</evidence>
<evidence type="ECO:0000256" key="4">
    <source>
        <dbReference type="ARBA" id="ARBA00022553"/>
    </source>
</evidence>
<reference evidence="13 14" key="1">
    <citation type="submission" date="2023-05" db="EMBL/GenBank/DDBJ databases">
        <authorList>
            <person name="Zhang X."/>
        </authorList>
    </citation>
    <scope>NUCLEOTIDE SEQUENCE [LARGE SCALE GENOMIC DNA]</scope>
    <source>
        <strain evidence="13 14">DM2B3-1</strain>
    </source>
</reference>
<dbReference type="PANTHER" id="PTHR42878:SF7">
    <property type="entry name" value="SENSOR HISTIDINE KINASE GLRK"/>
    <property type="match status" value="1"/>
</dbReference>
<evidence type="ECO:0000256" key="2">
    <source>
        <dbReference type="ARBA" id="ARBA00004370"/>
    </source>
</evidence>
<dbReference type="PRINTS" id="PR00344">
    <property type="entry name" value="BCTRLSENSOR"/>
</dbReference>
<keyword evidence="10" id="KW-1133">Transmembrane helix</keyword>
<dbReference type="Pfam" id="PF00672">
    <property type="entry name" value="HAMP"/>
    <property type="match status" value="1"/>
</dbReference>
<dbReference type="InterPro" id="IPR003594">
    <property type="entry name" value="HATPase_dom"/>
</dbReference>
<dbReference type="SMART" id="SM00387">
    <property type="entry name" value="HATPase_c"/>
    <property type="match status" value="1"/>
</dbReference>
<dbReference type="InterPro" id="IPR003661">
    <property type="entry name" value="HisK_dim/P_dom"/>
</dbReference>
<dbReference type="Gene3D" id="6.10.340.10">
    <property type="match status" value="1"/>
</dbReference>
<keyword evidence="14" id="KW-1185">Reference proteome</keyword>
<evidence type="ECO:0000259" key="12">
    <source>
        <dbReference type="PROSITE" id="PS50885"/>
    </source>
</evidence>
<dbReference type="PANTHER" id="PTHR42878">
    <property type="entry name" value="TWO-COMPONENT HISTIDINE KINASE"/>
    <property type="match status" value="1"/>
</dbReference>
<dbReference type="InterPro" id="IPR003660">
    <property type="entry name" value="HAMP_dom"/>
</dbReference>
<accession>A0ABT7CXI1</accession>
<dbReference type="SMART" id="SM00388">
    <property type="entry name" value="HisKA"/>
    <property type="match status" value="1"/>
</dbReference>
<dbReference type="EMBL" id="JASJOT010000047">
    <property type="protein sequence ID" value="MDJ1498481.1"/>
    <property type="molecule type" value="Genomic_DNA"/>
</dbReference>
<dbReference type="EC" id="2.7.13.3" evidence="3"/>
<dbReference type="Gene3D" id="1.10.287.130">
    <property type="match status" value="1"/>
</dbReference>
<dbReference type="CDD" id="cd00082">
    <property type="entry name" value="HisKA"/>
    <property type="match status" value="1"/>
</dbReference>
<evidence type="ECO:0000259" key="11">
    <source>
        <dbReference type="PROSITE" id="PS50109"/>
    </source>
</evidence>
<evidence type="ECO:0000256" key="7">
    <source>
        <dbReference type="ARBA" id="ARBA00022777"/>
    </source>
</evidence>
<evidence type="ECO:0000256" key="10">
    <source>
        <dbReference type="SAM" id="Phobius"/>
    </source>
</evidence>
<evidence type="ECO:0000313" key="13">
    <source>
        <dbReference type="EMBL" id="MDJ1498481.1"/>
    </source>
</evidence>
<dbReference type="SMART" id="SM00304">
    <property type="entry name" value="HAMP"/>
    <property type="match status" value="1"/>
</dbReference>
<feature type="domain" description="HAMP" evidence="12">
    <location>
        <begin position="292"/>
        <end position="347"/>
    </location>
</feature>
<dbReference type="Pfam" id="PF02518">
    <property type="entry name" value="HATPase_c"/>
    <property type="match status" value="1"/>
</dbReference>
<feature type="transmembrane region" description="Helical" evidence="10">
    <location>
        <begin position="12"/>
        <end position="34"/>
    </location>
</feature>
<evidence type="ECO:0000256" key="5">
    <source>
        <dbReference type="ARBA" id="ARBA00022679"/>
    </source>
</evidence>
<dbReference type="GO" id="GO:0016301">
    <property type="term" value="F:kinase activity"/>
    <property type="evidence" value="ECO:0007669"/>
    <property type="project" value="UniProtKB-KW"/>
</dbReference>
<evidence type="ECO:0000313" key="14">
    <source>
        <dbReference type="Proteomes" id="UP001228581"/>
    </source>
</evidence>
<feature type="domain" description="Histidine kinase" evidence="11">
    <location>
        <begin position="390"/>
        <end position="612"/>
    </location>
</feature>
<dbReference type="InterPro" id="IPR036890">
    <property type="entry name" value="HATPase_C_sf"/>
</dbReference>
<keyword evidence="9" id="KW-0902">Two-component regulatory system</keyword>
<organism evidence="13 14">
    <name type="scientific">Xanthocytophaga flava</name>
    <dbReference type="NCBI Taxonomy" id="3048013"/>
    <lineage>
        <taxon>Bacteria</taxon>
        <taxon>Pseudomonadati</taxon>
        <taxon>Bacteroidota</taxon>
        <taxon>Cytophagia</taxon>
        <taxon>Cytophagales</taxon>
        <taxon>Rhodocytophagaceae</taxon>
        <taxon>Xanthocytophaga</taxon>
    </lineage>
</organism>
<dbReference type="InterPro" id="IPR004358">
    <property type="entry name" value="Sig_transdc_His_kin-like_C"/>
</dbReference>
<dbReference type="Gene3D" id="3.30.565.10">
    <property type="entry name" value="Histidine kinase-like ATPase, C-terminal domain"/>
    <property type="match status" value="1"/>
</dbReference>
<dbReference type="PROSITE" id="PS50109">
    <property type="entry name" value="HIS_KIN"/>
    <property type="match status" value="1"/>
</dbReference>
<keyword evidence="7 13" id="KW-0418">Kinase</keyword>
<comment type="caution">
    <text evidence="13">The sequence shown here is derived from an EMBL/GenBank/DDBJ whole genome shotgun (WGS) entry which is preliminary data.</text>
</comment>
<dbReference type="SUPFAM" id="SSF55874">
    <property type="entry name" value="ATPase domain of HSP90 chaperone/DNA topoisomerase II/histidine kinase"/>
    <property type="match status" value="1"/>
</dbReference>
<keyword evidence="10" id="KW-0472">Membrane</keyword>
<dbReference type="SUPFAM" id="SSF47384">
    <property type="entry name" value="Homodimeric domain of signal transducing histidine kinase"/>
    <property type="match status" value="1"/>
</dbReference>
<dbReference type="InterPro" id="IPR036097">
    <property type="entry name" value="HisK_dim/P_sf"/>
</dbReference>
<dbReference type="Proteomes" id="UP001228581">
    <property type="component" value="Unassembled WGS sequence"/>
</dbReference>
<dbReference type="InterPro" id="IPR050351">
    <property type="entry name" value="BphY/WalK/GraS-like"/>
</dbReference>
<keyword evidence="5" id="KW-0808">Transferase</keyword>
<dbReference type="PROSITE" id="PS50885">
    <property type="entry name" value="HAMP"/>
    <property type="match status" value="1"/>
</dbReference>
<keyword evidence="8" id="KW-0067">ATP-binding</keyword>
<evidence type="ECO:0000256" key="8">
    <source>
        <dbReference type="ARBA" id="ARBA00022840"/>
    </source>
</evidence>
<dbReference type="SUPFAM" id="SSF158472">
    <property type="entry name" value="HAMP domain-like"/>
    <property type="match status" value="1"/>
</dbReference>
<name>A0ABT7CXI1_9BACT</name>
<keyword evidence="10" id="KW-0812">Transmembrane</keyword>
<gene>
    <name evidence="13" type="ORF">QNI19_36435</name>
</gene>
<sequence length="625" mass="71692">MSFAFTSLRSKILVSYLAFVSLLFLIIWLSFSFYQKREQMALTINELNALRSLFLQATRQEKHFYAYDLTDTAFYGSEQCSSLTEYNQLVTSLTNRTVSLAQSEDADRLAINTSLAVLNHSWNDYAKLFNATVNLCLKRGFKDYGQEGKMRDYAHALEQTSINKVQLLTLRRYEKDYIIRKDTLYAFHFFCLLQSLQSQYSKDAQVVGLLKHYGESFRNLTQIDAELGLTPLLGKRGKILIMTQQLEKYLDMLIEKAELEAKRIRHELTISFLLIMGGAFVLCIILSFLFSYSITRPVNLLTQQVDQIAASRFESISSPLPVRSKDEVGTLTDHINQMLSQIQLHLEEVQASSELLTQQNGELHQYNQRLTVSELQLRQLNAVKDRFFAIISHDLRGPLVSLQNFMQLYEEDYTLFSVEELQLMKRRSITSINQMINLLDNLLSWALMQIDHIRYVPGKVDLSEVLNKNHELVMQSLEVKKIRFRLVIEDSIKLWADYNMVDFILRNLLSNAIKFTHPEGEVIIKVMADETTADITICDTGIGMDHHMLAKIMSSQDLSVDPVSTLGTLKEKGTGLGLIICQDFVRRNGGVLTFDSEPGKGTTATLKLNRYVKKRSLNNRDEIIL</sequence>
<keyword evidence="6" id="KW-0547">Nucleotide-binding</keyword>
<proteinExistence type="predicted"/>
<comment type="subcellular location">
    <subcellularLocation>
        <location evidence="2">Membrane</location>
    </subcellularLocation>
</comment>
<dbReference type="InterPro" id="IPR005467">
    <property type="entry name" value="His_kinase_dom"/>
</dbReference>